<dbReference type="Pfam" id="PF01548">
    <property type="entry name" value="DEDD_Tnp_IS110"/>
    <property type="match status" value="1"/>
</dbReference>
<evidence type="ECO:0000259" key="1">
    <source>
        <dbReference type="Pfam" id="PF01548"/>
    </source>
</evidence>
<reference evidence="3" key="1">
    <citation type="submission" date="2021-01" db="EMBL/GenBank/DDBJ databases">
        <title>Lacisediminihabitans sp. nov. strain G11-30, isolated from Antarctic Soil.</title>
        <authorList>
            <person name="Li J."/>
        </authorList>
    </citation>
    <scope>NUCLEOTIDE SEQUENCE</scope>
    <source>
        <strain evidence="3">G11-30</strain>
    </source>
</reference>
<dbReference type="InterPro" id="IPR047650">
    <property type="entry name" value="Transpos_IS110"/>
</dbReference>
<evidence type="ECO:0000313" key="4">
    <source>
        <dbReference type="Proteomes" id="UP000636458"/>
    </source>
</evidence>
<dbReference type="RefSeq" id="WP_200556419.1">
    <property type="nucleotide sequence ID" value="NZ_JAEPES010000004.1"/>
</dbReference>
<name>A0A934SMR1_9MICO</name>
<dbReference type="NCBIfam" id="NF033542">
    <property type="entry name" value="transpos_IS110"/>
    <property type="match status" value="1"/>
</dbReference>
<dbReference type="InterPro" id="IPR003346">
    <property type="entry name" value="Transposase_20"/>
</dbReference>
<dbReference type="GO" id="GO:0006313">
    <property type="term" value="P:DNA transposition"/>
    <property type="evidence" value="ECO:0007669"/>
    <property type="project" value="InterPro"/>
</dbReference>
<dbReference type="PANTHER" id="PTHR33055">
    <property type="entry name" value="TRANSPOSASE FOR INSERTION SEQUENCE ELEMENT IS1111A"/>
    <property type="match status" value="1"/>
</dbReference>
<dbReference type="GO" id="GO:0004803">
    <property type="term" value="F:transposase activity"/>
    <property type="evidence" value="ECO:0007669"/>
    <property type="project" value="InterPro"/>
</dbReference>
<sequence length="354" mass="37932">MLLTSTPTDQATMVVAGVDTHRSTHHAAVLDRQGRLRGEQQFPVTAAGYQALLAWVESHGTIDRIGVELTGSYGAGLTRYLIGAGVSVVEVNSTDRATRARRGKTDLLDSIAAAQKVLAGMATATPKDTTGTVETIRILTMVRDSAVRTRTQALNQLKDLRITAPATLRETLDGLPLPQLARTAATFTPDTATTPTERATMTAMTRLATRIMNLDHEIRDADHDLEPLVAATAPTLVAAAGIGTHTAARLLICAGGNPDRVGSSAAFTRLCGAAPIPASSGKTNRMRLHRGGDRQANRALHMIVIGRMKNHTPTKTFVDRKLAEGKSKRDAIRALKKYVAREVFTALKNDHNLT</sequence>
<feature type="domain" description="Transposase IS110-like N-terminal" evidence="1">
    <location>
        <begin position="16"/>
        <end position="159"/>
    </location>
</feature>
<evidence type="ECO:0000313" key="3">
    <source>
        <dbReference type="EMBL" id="MBK4348189.1"/>
    </source>
</evidence>
<dbReference type="EMBL" id="JAEPES010000004">
    <property type="protein sequence ID" value="MBK4348189.1"/>
    <property type="molecule type" value="Genomic_DNA"/>
</dbReference>
<accession>A0A934SMR1</accession>
<dbReference type="Proteomes" id="UP000636458">
    <property type="component" value="Unassembled WGS sequence"/>
</dbReference>
<dbReference type="GO" id="GO:0003677">
    <property type="term" value="F:DNA binding"/>
    <property type="evidence" value="ECO:0007669"/>
    <property type="project" value="InterPro"/>
</dbReference>
<evidence type="ECO:0000259" key="2">
    <source>
        <dbReference type="Pfam" id="PF02371"/>
    </source>
</evidence>
<dbReference type="InterPro" id="IPR002525">
    <property type="entry name" value="Transp_IS110-like_N"/>
</dbReference>
<organism evidence="3 4">
    <name type="scientific">Lacisediminihabitans changchengi</name>
    <dbReference type="NCBI Taxonomy" id="2787634"/>
    <lineage>
        <taxon>Bacteria</taxon>
        <taxon>Bacillati</taxon>
        <taxon>Actinomycetota</taxon>
        <taxon>Actinomycetes</taxon>
        <taxon>Micrococcales</taxon>
        <taxon>Microbacteriaceae</taxon>
        <taxon>Lacisediminihabitans</taxon>
    </lineage>
</organism>
<keyword evidence="4" id="KW-1185">Reference proteome</keyword>
<protein>
    <submittedName>
        <fullName evidence="3">IS110 family transposase</fullName>
    </submittedName>
</protein>
<dbReference type="PANTHER" id="PTHR33055:SF16">
    <property type="entry name" value="TRANSPOSASE FOR INSERTION SEQUENCE ELEMENT IS1547"/>
    <property type="match status" value="1"/>
</dbReference>
<comment type="caution">
    <text evidence="3">The sequence shown here is derived from an EMBL/GenBank/DDBJ whole genome shotgun (WGS) entry which is preliminary data.</text>
</comment>
<proteinExistence type="predicted"/>
<dbReference type="AlphaFoldDB" id="A0A934SMR1"/>
<gene>
    <name evidence="3" type="ORF">IV501_11135</name>
</gene>
<dbReference type="Pfam" id="PF02371">
    <property type="entry name" value="Transposase_20"/>
    <property type="match status" value="1"/>
</dbReference>
<feature type="domain" description="Transposase IS116/IS110/IS902 C-terminal" evidence="2">
    <location>
        <begin position="240"/>
        <end position="313"/>
    </location>
</feature>